<dbReference type="InterPro" id="IPR003500">
    <property type="entry name" value="RpiB_LacA_LacB"/>
</dbReference>
<dbReference type="PANTHER" id="PTHR30345:SF0">
    <property type="entry name" value="DNA DAMAGE-REPAIR_TOLERATION PROTEIN DRT102"/>
    <property type="match status" value="1"/>
</dbReference>
<organism evidence="2 3">
    <name type="scientific">Candidatus Yanofskybacteria bacterium RIFCSPLOWO2_01_FULL_42_49</name>
    <dbReference type="NCBI Taxonomy" id="1802694"/>
    <lineage>
        <taxon>Bacteria</taxon>
        <taxon>Candidatus Yanofskyibacteriota</taxon>
    </lineage>
</organism>
<gene>
    <name evidence="2" type="ORF">A2918_00955</name>
</gene>
<dbReference type="GO" id="GO:0019316">
    <property type="term" value="P:D-allose catabolic process"/>
    <property type="evidence" value="ECO:0007669"/>
    <property type="project" value="TreeGrafter"/>
</dbReference>
<dbReference type="STRING" id="1802694.A2918_00955"/>
<comment type="caution">
    <text evidence="2">The sequence shown here is derived from an EMBL/GenBank/DDBJ whole genome shotgun (WGS) entry which is preliminary data.</text>
</comment>
<dbReference type="PANTHER" id="PTHR30345">
    <property type="entry name" value="RIBOSE-5-PHOSPHATE ISOMERASE B"/>
    <property type="match status" value="1"/>
</dbReference>
<evidence type="ECO:0008006" key="4">
    <source>
        <dbReference type="Google" id="ProtNLM"/>
    </source>
</evidence>
<dbReference type="EMBL" id="MGKI01000010">
    <property type="protein sequence ID" value="OGN22655.1"/>
    <property type="molecule type" value="Genomic_DNA"/>
</dbReference>
<name>A0A1F8GBA1_9BACT</name>
<dbReference type="GO" id="GO:0004751">
    <property type="term" value="F:ribose-5-phosphate isomerase activity"/>
    <property type="evidence" value="ECO:0007669"/>
    <property type="project" value="TreeGrafter"/>
</dbReference>
<dbReference type="AlphaFoldDB" id="A0A1F8GBA1"/>
<evidence type="ECO:0000313" key="2">
    <source>
        <dbReference type="EMBL" id="OGN22655.1"/>
    </source>
</evidence>
<dbReference type="InterPro" id="IPR036569">
    <property type="entry name" value="RpiB_LacA_LacB_sf"/>
</dbReference>
<protein>
    <recommendedName>
        <fullName evidence="4">Ribose-5-phosphate isomerase</fullName>
    </recommendedName>
</protein>
<comment type="similarity">
    <text evidence="1">Belongs to the LacAB/RpiB family.</text>
</comment>
<dbReference type="Gene3D" id="3.40.1400.10">
    <property type="entry name" value="Sugar-phosphate isomerase, RpiB/LacA/LacB"/>
    <property type="match status" value="1"/>
</dbReference>
<dbReference type="Proteomes" id="UP000178227">
    <property type="component" value="Unassembled WGS sequence"/>
</dbReference>
<dbReference type="Pfam" id="PF02502">
    <property type="entry name" value="LacAB_rpiB"/>
    <property type="match status" value="2"/>
</dbReference>
<evidence type="ECO:0000256" key="1">
    <source>
        <dbReference type="ARBA" id="ARBA00008754"/>
    </source>
</evidence>
<dbReference type="GO" id="GO:0009052">
    <property type="term" value="P:pentose-phosphate shunt, non-oxidative branch"/>
    <property type="evidence" value="ECO:0007669"/>
    <property type="project" value="TreeGrafter"/>
</dbReference>
<dbReference type="SUPFAM" id="SSF89623">
    <property type="entry name" value="Ribose/Galactose isomerase RpiB/AlsB"/>
    <property type="match status" value="2"/>
</dbReference>
<dbReference type="PIRSF" id="PIRSF005384">
    <property type="entry name" value="RpiB_LacA_B"/>
    <property type="match status" value="1"/>
</dbReference>
<reference evidence="2 3" key="1">
    <citation type="journal article" date="2016" name="Nat. Commun.">
        <title>Thousands of microbial genomes shed light on interconnected biogeochemical processes in an aquifer system.</title>
        <authorList>
            <person name="Anantharaman K."/>
            <person name="Brown C.T."/>
            <person name="Hug L.A."/>
            <person name="Sharon I."/>
            <person name="Castelle C.J."/>
            <person name="Probst A.J."/>
            <person name="Thomas B.C."/>
            <person name="Singh A."/>
            <person name="Wilkins M.J."/>
            <person name="Karaoz U."/>
            <person name="Brodie E.L."/>
            <person name="Williams K.H."/>
            <person name="Hubbard S.S."/>
            <person name="Banfield J.F."/>
        </authorList>
    </citation>
    <scope>NUCLEOTIDE SEQUENCE [LARGE SCALE GENOMIC DNA]</scope>
</reference>
<sequence length="174" mass="20179">MIYLASDHRGFELKNKIKEWLEKWGYEYEDMGAFEYNKDDDYSDFIRKAAEAVANDPERSRGIILGASGQGEAMVANRYKGVRAAVFYGPPYQFKEMSWFKWLLFGTGVIATVQNLEFSIFKKLIKLSREHNNANVLSLGASFVDYNIAKKIIKLWLETPFSGQERHVRRISKF</sequence>
<proteinExistence type="inferred from homology"/>
<accession>A0A1F8GBA1</accession>
<evidence type="ECO:0000313" key="3">
    <source>
        <dbReference type="Proteomes" id="UP000178227"/>
    </source>
</evidence>